<accession>K9YZA2</accession>
<dbReference type="STRING" id="13035.Dacsa_3310"/>
<dbReference type="Proteomes" id="UP000010482">
    <property type="component" value="Chromosome"/>
</dbReference>
<organism evidence="1 2">
    <name type="scientific">Dactylococcopsis salina (strain PCC 8305)</name>
    <name type="common">Myxobactron salinum</name>
    <dbReference type="NCBI Taxonomy" id="13035"/>
    <lineage>
        <taxon>Bacteria</taxon>
        <taxon>Bacillati</taxon>
        <taxon>Cyanobacteriota</taxon>
        <taxon>Cyanophyceae</taxon>
        <taxon>Nodosilineales</taxon>
        <taxon>Cymatolegaceae</taxon>
        <taxon>Dactylococcopsis</taxon>
    </lineage>
</organism>
<reference evidence="1" key="1">
    <citation type="submission" date="2012-04" db="EMBL/GenBank/DDBJ databases">
        <title>Finished genome of Dactylococcopsis salina PCC 8305.</title>
        <authorList>
            <consortium name="US DOE Joint Genome Institute"/>
            <person name="Gugger M."/>
            <person name="Coursin T."/>
            <person name="Rippka R."/>
            <person name="Tandeau De Marsac N."/>
            <person name="Huntemann M."/>
            <person name="Wei C.-L."/>
            <person name="Han J."/>
            <person name="Detter J.C."/>
            <person name="Han C."/>
            <person name="Tapia R."/>
            <person name="Daligault H."/>
            <person name="Chen A."/>
            <person name="Krypides N."/>
            <person name="Mavromatis K."/>
            <person name="Markowitz V."/>
            <person name="Szeto E."/>
            <person name="Ivanova N."/>
            <person name="Ovchinnikova G."/>
            <person name="Pagani I."/>
            <person name="Pati A."/>
            <person name="Goodwin L."/>
            <person name="Peters L."/>
            <person name="Pitluck S."/>
            <person name="Woyke T."/>
            <person name="Kerfeld C."/>
        </authorList>
    </citation>
    <scope>NUCLEOTIDE SEQUENCE [LARGE SCALE GENOMIC DNA]</scope>
    <source>
        <strain evidence="1">PCC 8305</strain>
    </source>
</reference>
<proteinExistence type="predicted"/>
<dbReference type="HOGENOM" id="CLU_078978_0_0_3"/>
<keyword evidence="2" id="KW-1185">Reference proteome</keyword>
<sequence>MGDFDNIGELMHLPLESINLVSNYSVPQFMIKIGAEAILNSHGRNWVPVIVQETSMYEYQVVSNHLVYLASKQAELERVWCFVISPEAENITQAKLLTRETFPQVNLCTADQEMIFSVLNYLSSLEGSPLKGVNVGKAAAKIANANRAIWKSFNPITKLKCGIVSDQKIKSLQKIFYLQPPPPPPLPEPVSLKTATRDEVYERLIYLKEYQIGGFEKVNIEQATTSILSADKTNWRNLKPITKLRCGIGEAKVNTLKQVFRVE</sequence>
<dbReference type="PATRIC" id="fig|13035.3.peg.3749"/>
<protein>
    <submittedName>
        <fullName evidence="1">Uncharacterized protein</fullName>
    </submittedName>
</protein>
<dbReference type="KEGG" id="dsl:Dacsa_3310"/>
<dbReference type="OrthoDB" id="482313at2"/>
<dbReference type="AlphaFoldDB" id="K9YZA2"/>
<name>K9YZA2_DACS8</name>
<dbReference type="RefSeq" id="WP_015230793.1">
    <property type="nucleotide sequence ID" value="NC_019780.1"/>
</dbReference>
<dbReference type="eggNOG" id="COG1475">
    <property type="taxonomic scope" value="Bacteria"/>
</dbReference>
<evidence type="ECO:0000313" key="2">
    <source>
        <dbReference type="Proteomes" id="UP000010482"/>
    </source>
</evidence>
<gene>
    <name evidence="1" type="ORF">Dacsa_3310</name>
</gene>
<dbReference type="EMBL" id="CP003944">
    <property type="protein sequence ID" value="AFZ51817.1"/>
    <property type="molecule type" value="Genomic_DNA"/>
</dbReference>
<evidence type="ECO:0000313" key="1">
    <source>
        <dbReference type="EMBL" id="AFZ51817.1"/>
    </source>
</evidence>